<reference evidence="3" key="1">
    <citation type="submission" date="2020-10" db="EMBL/GenBank/DDBJ databases">
        <title>Sequencing the genomes of 1000 actinobacteria strains.</title>
        <authorList>
            <person name="Klenk H.-P."/>
        </authorList>
    </citation>
    <scope>NUCLEOTIDE SEQUENCE</scope>
    <source>
        <strain evidence="3">DSM 46832</strain>
    </source>
</reference>
<evidence type="ECO:0000313" key="4">
    <source>
        <dbReference type="Proteomes" id="UP000649753"/>
    </source>
</evidence>
<keyword evidence="4" id="KW-1185">Reference proteome</keyword>
<dbReference type="Proteomes" id="UP000649753">
    <property type="component" value="Unassembled WGS sequence"/>
</dbReference>
<keyword evidence="1" id="KW-0472">Membrane</keyword>
<evidence type="ECO:0000259" key="2">
    <source>
        <dbReference type="Pfam" id="PF25778"/>
    </source>
</evidence>
<sequence>MRHLSGVERGRLTIAVGVLVALVGVAGLVRVGVQSDSGQSERTARRTGSGQEREQAADAYAGLPLTFVENRGQADGRVRYLAHGTRYGFFFTPDSLVMSLLERGGATGVNLFLDYVGANPDVSVDVAEQAPGRVSYLRTAGSTESRAGLPSYAEVVYRTLWPGVDMAINGRDGVLKYEFRVAPGARVDDIRLAYRGAEGLATDQAGSLLVDTAVGTLRDTPPVSYQVVDGKRVPVESHYLLGGVGGPEQSYGFAVGGYDPARELVIDPGLEYSTFLGGFGNQAGAAITVDATGSAYVTGFTQSPTFPTTVGAFDRSGSASNDSDAFVAKLNPAGTGLVYSTFLGGSNSDSGRDLAIDADGNVYVTGQTSSSNFPTTSGAFDRTINVGNCPRCGIDPYDAFVAKLNPSGSRLVYSTYLGGTSIDDGLAVALDGAGQAYVSGLTSSGDFPATSGAFDTTANGENDMFVAKVNAQGSQLLYSTFLGGADNEAPGGLAVDAYGNVVVAGATRSVGFPTTPGALQATHSGGDVAGLFDGFVTKVNPAGSALVYSTFLGGTRQESVGDVLVDATGNTYLSGTTMSPEFPTTPGTFDTTFSGTSESFAAKLDPTGSALLYSTFLGGANAGVGAVVADGSVWLAGSADPSAFVSPDAWNRQFGGGVSDAYLARLDPVGTALDYATFIGGGDSERAADLALDPVGNVFLTGITRSANFPTTAGAFDRGYGGDPYLFGADAWIAKLAVGPGLTRYRPAA</sequence>
<dbReference type="EMBL" id="JADBEB010000001">
    <property type="protein sequence ID" value="MBE1489405.1"/>
    <property type="molecule type" value="Genomic_DNA"/>
</dbReference>
<feature type="domain" description="DUF7948" evidence="2">
    <location>
        <begin position="67"/>
        <end position="268"/>
    </location>
</feature>
<dbReference type="PANTHER" id="PTHR35580">
    <property type="entry name" value="CELL SURFACE GLYCOPROTEIN (S-LAYER PROTEIN)-LIKE PROTEIN"/>
    <property type="match status" value="1"/>
</dbReference>
<keyword evidence="1" id="KW-1133">Transmembrane helix</keyword>
<dbReference type="Pfam" id="PF25778">
    <property type="entry name" value="DUF7948"/>
    <property type="match status" value="1"/>
</dbReference>
<dbReference type="InterPro" id="IPR057708">
    <property type="entry name" value="DUF7948"/>
</dbReference>
<evidence type="ECO:0000256" key="1">
    <source>
        <dbReference type="SAM" id="Phobius"/>
    </source>
</evidence>
<dbReference type="InterPro" id="IPR052918">
    <property type="entry name" value="Motility_Chemotaxis_Reg"/>
</dbReference>
<dbReference type="PANTHER" id="PTHR35580:SF1">
    <property type="entry name" value="PHYTASE-LIKE DOMAIN-CONTAINING PROTEIN"/>
    <property type="match status" value="1"/>
</dbReference>
<dbReference type="RefSeq" id="WP_192768883.1">
    <property type="nucleotide sequence ID" value="NZ_JADBEB010000001.1"/>
</dbReference>
<accession>A0A927QYM8</accession>
<name>A0A927QYM8_9ACTN</name>
<proteinExistence type="predicted"/>
<comment type="caution">
    <text evidence="3">The sequence shown here is derived from an EMBL/GenBank/DDBJ whole genome shotgun (WGS) entry which is preliminary data.</text>
</comment>
<dbReference type="AlphaFoldDB" id="A0A927QYM8"/>
<dbReference type="InterPro" id="IPR010620">
    <property type="entry name" value="SBBP_repeat"/>
</dbReference>
<organism evidence="3 4">
    <name type="scientific">Plantactinospora soyae</name>
    <dbReference type="NCBI Taxonomy" id="1544732"/>
    <lineage>
        <taxon>Bacteria</taxon>
        <taxon>Bacillati</taxon>
        <taxon>Actinomycetota</taxon>
        <taxon>Actinomycetes</taxon>
        <taxon>Micromonosporales</taxon>
        <taxon>Micromonosporaceae</taxon>
        <taxon>Plantactinospora</taxon>
    </lineage>
</organism>
<dbReference type="Pfam" id="PF06739">
    <property type="entry name" value="SBBP"/>
    <property type="match status" value="1"/>
</dbReference>
<gene>
    <name evidence="3" type="ORF">H4W31_005043</name>
</gene>
<protein>
    <recommendedName>
        <fullName evidence="2">DUF7948 domain-containing protein</fullName>
    </recommendedName>
</protein>
<evidence type="ECO:0000313" key="3">
    <source>
        <dbReference type="EMBL" id="MBE1489405.1"/>
    </source>
</evidence>
<keyword evidence="1" id="KW-0812">Transmembrane</keyword>
<feature type="transmembrane region" description="Helical" evidence="1">
    <location>
        <begin position="12"/>
        <end position="33"/>
    </location>
</feature>